<protein>
    <submittedName>
        <fullName evidence="2">Uncharacterized protein</fullName>
    </submittedName>
</protein>
<evidence type="ECO:0000313" key="3">
    <source>
        <dbReference type="Proteomes" id="UP000587527"/>
    </source>
</evidence>
<comment type="caution">
    <text evidence="2">The sequence shown here is derived from an EMBL/GenBank/DDBJ whole genome shotgun (WGS) entry which is preliminary data.</text>
</comment>
<dbReference type="Proteomes" id="UP000587527">
    <property type="component" value="Unassembled WGS sequence"/>
</dbReference>
<reference evidence="2 3" key="1">
    <citation type="submission" date="2020-08" db="EMBL/GenBank/DDBJ databases">
        <title>Sequencing the genomes of 1000 actinobacteria strains.</title>
        <authorList>
            <person name="Klenk H.-P."/>
        </authorList>
    </citation>
    <scope>NUCLEOTIDE SEQUENCE [LARGE SCALE GENOMIC DNA]</scope>
    <source>
        <strain evidence="2 3">DSM 45362</strain>
    </source>
</reference>
<keyword evidence="1" id="KW-0472">Membrane</keyword>
<dbReference type="AlphaFoldDB" id="A0A841BS47"/>
<evidence type="ECO:0000313" key="2">
    <source>
        <dbReference type="EMBL" id="MBB5869733.1"/>
    </source>
</evidence>
<keyword evidence="3" id="KW-1185">Reference proteome</keyword>
<organism evidence="2 3">
    <name type="scientific">Allocatelliglobosispora scoriae</name>
    <dbReference type="NCBI Taxonomy" id="643052"/>
    <lineage>
        <taxon>Bacteria</taxon>
        <taxon>Bacillati</taxon>
        <taxon>Actinomycetota</taxon>
        <taxon>Actinomycetes</taxon>
        <taxon>Micromonosporales</taxon>
        <taxon>Micromonosporaceae</taxon>
        <taxon>Allocatelliglobosispora</taxon>
    </lineage>
</organism>
<name>A0A841BS47_9ACTN</name>
<dbReference type="EMBL" id="JACHMN010000002">
    <property type="protein sequence ID" value="MBB5869733.1"/>
    <property type="molecule type" value="Genomic_DNA"/>
</dbReference>
<gene>
    <name evidence="2" type="ORF">F4553_003112</name>
</gene>
<sequence length="393" mass="40688">MKDETPPDNLREVLLESVPPLGEPADRIGDVGRRVRRARTRTIMATVATTVLVGAVALGVPTLWRGTTPQPVADTTAPVFDAARCPVAPAKQSGELVDKPGALVPDGALSVSLCELPLDPAAGTVPTPRTVTLRPGELVAALNALPTKEEVAAKLGQPFNHGCTMIGFAEDLSLVLTYADRAQVTVALDRNCGTAIADGRTRFMSGSSKFSPTLLDGFVGLYREQLAASTDAATVQAPACPATLTQAAVSGMTANTDARDGIARNRGSVDVFAPSALVEVRACRYLAGSGGTLKLTAQHAERSAAPAVRDLLNEATKVRENTDAEGGSTVTNLAGCAVDVAIGSLDVIWIADATGAVSEVRVLRAPCAEVRRAGMGGLVVLPELAGQLDGWLR</sequence>
<feature type="transmembrane region" description="Helical" evidence="1">
    <location>
        <begin position="43"/>
        <end position="64"/>
    </location>
</feature>
<dbReference type="RefSeq" id="WP_184836562.1">
    <property type="nucleotide sequence ID" value="NZ_JACHMN010000002.1"/>
</dbReference>
<proteinExistence type="predicted"/>
<keyword evidence="1" id="KW-1133">Transmembrane helix</keyword>
<keyword evidence="1" id="KW-0812">Transmembrane</keyword>
<accession>A0A841BS47</accession>
<evidence type="ECO:0000256" key="1">
    <source>
        <dbReference type="SAM" id="Phobius"/>
    </source>
</evidence>